<organism evidence="3 4">
    <name type="scientific">Daphnia magna</name>
    <dbReference type="NCBI Taxonomy" id="35525"/>
    <lineage>
        <taxon>Eukaryota</taxon>
        <taxon>Metazoa</taxon>
        <taxon>Ecdysozoa</taxon>
        <taxon>Arthropoda</taxon>
        <taxon>Crustacea</taxon>
        <taxon>Branchiopoda</taxon>
        <taxon>Diplostraca</taxon>
        <taxon>Cladocera</taxon>
        <taxon>Anomopoda</taxon>
        <taxon>Daphniidae</taxon>
        <taxon>Daphnia</taxon>
    </lineage>
</organism>
<sequence>MAVATPVFYYSVISTITRKIFRILRRRRVDGVMDTAGQGWLLVNVYVVDNGVGVAFLNVMLEIGVRFQMSRTPTPDSRTTTPDSRIPTPDSKTPLNI</sequence>
<keyword evidence="2" id="KW-0812">Transmembrane</keyword>
<reference evidence="3 4" key="1">
    <citation type="journal article" date="2023" name="Nucleic Acids Res.">
        <title>The hologenome of Daphnia magna reveals possible DNA methylation and microbiome-mediated evolution of the host genome.</title>
        <authorList>
            <person name="Chaturvedi A."/>
            <person name="Li X."/>
            <person name="Dhandapani V."/>
            <person name="Marshall H."/>
            <person name="Kissane S."/>
            <person name="Cuenca-Cambronero M."/>
            <person name="Asole G."/>
            <person name="Calvet F."/>
            <person name="Ruiz-Romero M."/>
            <person name="Marangio P."/>
            <person name="Guigo R."/>
            <person name="Rago D."/>
            <person name="Mirbahai L."/>
            <person name="Eastwood N."/>
            <person name="Colbourne J.K."/>
            <person name="Zhou J."/>
            <person name="Mallon E."/>
            <person name="Orsini L."/>
        </authorList>
    </citation>
    <scope>NUCLEOTIDE SEQUENCE [LARGE SCALE GENOMIC DNA]</scope>
    <source>
        <strain evidence="3">LRV0_1</strain>
    </source>
</reference>
<keyword evidence="4" id="KW-1185">Reference proteome</keyword>
<evidence type="ECO:0000256" key="2">
    <source>
        <dbReference type="SAM" id="Phobius"/>
    </source>
</evidence>
<comment type="caution">
    <text evidence="3">The sequence shown here is derived from an EMBL/GenBank/DDBJ whole genome shotgun (WGS) entry which is preliminary data.</text>
</comment>
<feature type="transmembrane region" description="Helical" evidence="2">
    <location>
        <begin position="40"/>
        <end position="61"/>
    </location>
</feature>
<protein>
    <submittedName>
        <fullName evidence="3">Uncharacterized protein</fullName>
    </submittedName>
</protein>
<proteinExistence type="predicted"/>
<keyword evidence="2" id="KW-1133">Transmembrane helix</keyword>
<accession>A0ABR0ASE4</accession>
<dbReference type="Proteomes" id="UP001234178">
    <property type="component" value="Unassembled WGS sequence"/>
</dbReference>
<evidence type="ECO:0000313" key="3">
    <source>
        <dbReference type="EMBL" id="KAK4028036.1"/>
    </source>
</evidence>
<keyword evidence="2" id="KW-0472">Membrane</keyword>
<feature type="compositionally biased region" description="Low complexity" evidence="1">
    <location>
        <begin position="70"/>
        <end position="85"/>
    </location>
</feature>
<dbReference type="EMBL" id="JAOYFB010000038">
    <property type="protein sequence ID" value="KAK4028036.1"/>
    <property type="molecule type" value="Genomic_DNA"/>
</dbReference>
<evidence type="ECO:0000313" key="4">
    <source>
        <dbReference type="Proteomes" id="UP001234178"/>
    </source>
</evidence>
<evidence type="ECO:0000256" key="1">
    <source>
        <dbReference type="SAM" id="MobiDB-lite"/>
    </source>
</evidence>
<name>A0ABR0ASE4_9CRUS</name>
<feature type="region of interest" description="Disordered" evidence="1">
    <location>
        <begin position="70"/>
        <end position="97"/>
    </location>
</feature>
<gene>
    <name evidence="3" type="ORF">OUZ56_017199</name>
</gene>